<protein>
    <recommendedName>
        <fullName evidence="3">DNA-directed RNA polymerase III subunit RPC9</fullName>
    </recommendedName>
</protein>
<dbReference type="Pfam" id="PF03874">
    <property type="entry name" value="RNA_pol_Rpb4"/>
    <property type="match status" value="1"/>
</dbReference>
<evidence type="ECO:0000313" key="10">
    <source>
        <dbReference type="Proteomes" id="UP001642464"/>
    </source>
</evidence>
<dbReference type="Pfam" id="PF00595">
    <property type="entry name" value="PDZ"/>
    <property type="match status" value="1"/>
</dbReference>
<dbReference type="PANTHER" id="PTHR15561">
    <property type="entry name" value="CALCITONIN GENE-RELATED PEPTIDE-RECEPTOR COMPONENT PROTEIN"/>
    <property type="match status" value="1"/>
</dbReference>
<proteinExistence type="inferred from homology"/>
<evidence type="ECO:0000256" key="3">
    <source>
        <dbReference type="ARBA" id="ARBA00016672"/>
    </source>
</evidence>
<evidence type="ECO:0000259" key="8">
    <source>
        <dbReference type="PROSITE" id="PS50106"/>
    </source>
</evidence>
<reference evidence="9 10" key="1">
    <citation type="submission" date="2024-02" db="EMBL/GenBank/DDBJ databases">
        <authorList>
            <person name="Chen Y."/>
            <person name="Shah S."/>
            <person name="Dougan E. K."/>
            <person name="Thang M."/>
            <person name="Chan C."/>
        </authorList>
    </citation>
    <scope>NUCLEOTIDE SEQUENCE [LARGE SCALE GENOMIC DNA]</scope>
</reference>
<dbReference type="InterPro" id="IPR038324">
    <property type="entry name" value="Rpb4/RPC9_sf"/>
</dbReference>
<dbReference type="InterPro" id="IPR038846">
    <property type="entry name" value="RPC9"/>
</dbReference>
<evidence type="ECO:0000256" key="5">
    <source>
        <dbReference type="ARBA" id="ARBA00023163"/>
    </source>
</evidence>
<sequence>MKILQVGPHFLTNQEVYAIIKQELPDLIRRRDRLDQHLTLRDQREGLQRQLDSDKQLLNYLETCYPGIQAKRAAIDEFLAGIADLELSDDEVLQIINLTPTEPLYFYSLCEDCEKRFSEEDVERIGALVKQHLLGLDKEAAWPHKNSSREFTLAGQLLRIDAELDHLQKGFPVLKPQDPRAGTEGSRGESDRAVPRWTALRPCCSVWSSSFLGGLGEPEKGGELQEGEEYIDPKDAAFQRQQEIIAARKRKLQPNYKETAREKKVRLRKLAMWNAVQRKGMTDVVGRSEATVDIKVNLMKPLGIEFEKFDTEPNRAWVSAILEEGSAYRNDEVERGDYLFSVNGKEVDGMPYEEAIQVLIDAEGSMELVFKRIYTVG</sequence>
<evidence type="ECO:0000256" key="7">
    <source>
        <dbReference type="SAM" id="MobiDB-lite"/>
    </source>
</evidence>
<keyword evidence="4" id="KW-0240">DNA-directed RNA polymerase</keyword>
<dbReference type="Gene3D" id="2.30.42.10">
    <property type="match status" value="1"/>
</dbReference>
<dbReference type="InterPro" id="IPR036034">
    <property type="entry name" value="PDZ_sf"/>
</dbReference>
<dbReference type="EMBL" id="CAXAMM010039851">
    <property type="protein sequence ID" value="CAK9089514.1"/>
    <property type="molecule type" value="Genomic_DNA"/>
</dbReference>
<dbReference type="InterPro" id="IPR001478">
    <property type="entry name" value="PDZ"/>
</dbReference>
<feature type="domain" description="PDZ" evidence="8">
    <location>
        <begin position="291"/>
        <end position="374"/>
    </location>
</feature>
<dbReference type="PANTHER" id="PTHR15561:SF0">
    <property type="entry name" value="DNA-DIRECTED RNA POLYMERASE III SUBUNIT RPC9"/>
    <property type="match status" value="1"/>
</dbReference>
<evidence type="ECO:0000256" key="4">
    <source>
        <dbReference type="ARBA" id="ARBA00022478"/>
    </source>
</evidence>
<dbReference type="InterPro" id="IPR010997">
    <property type="entry name" value="HRDC-like_sf"/>
</dbReference>
<dbReference type="Proteomes" id="UP001642464">
    <property type="component" value="Unassembled WGS sequence"/>
</dbReference>
<dbReference type="CDD" id="cd00136">
    <property type="entry name" value="PDZ_canonical"/>
    <property type="match status" value="1"/>
</dbReference>
<organism evidence="9 10">
    <name type="scientific">Durusdinium trenchii</name>
    <dbReference type="NCBI Taxonomy" id="1381693"/>
    <lineage>
        <taxon>Eukaryota</taxon>
        <taxon>Sar</taxon>
        <taxon>Alveolata</taxon>
        <taxon>Dinophyceae</taxon>
        <taxon>Suessiales</taxon>
        <taxon>Symbiodiniaceae</taxon>
        <taxon>Durusdinium</taxon>
    </lineage>
</organism>
<dbReference type="SUPFAM" id="SSF47819">
    <property type="entry name" value="HRDC-like"/>
    <property type="match status" value="1"/>
</dbReference>
<keyword evidence="10" id="KW-1185">Reference proteome</keyword>
<dbReference type="Gene3D" id="1.20.1250.40">
    <property type="match status" value="1"/>
</dbReference>
<keyword evidence="6" id="KW-0539">Nucleus</keyword>
<gene>
    <name evidence="9" type="ORF">SCF082_LOCUS42239</name>
</gene>
<evidence type="ECO:0000256" key="2">
    <source>
        <dbReference type="ARBA" id="ARBA00006898"/>
    </source>
</evidence>
<keyword evidence="5" id="KW-0804">Transcription</keyword>
<evidence type="ECO:0000256" key="1">
    <source>
        <dbReference type="ARBA" id="ARBA00004123"/>
    </source>
</evidence>
<comment type="similarity">
    <text evidence="2">Belongs to the eukaryotic RPC9 RNA polymerase subunit family.</text>
</comment>
<name>A0ABP0QNE6_9DINO</name>
<dbReference type="SMART" id="SM00228">
    <property type="entry name" value="PDZ"/>
    <property type="match status" value="1"/>
</dbReference>
<dbReference type="SUPFAM" id="SSF50156">
    <property type="entry name" value="PDZ domain-like"/>
    <property type="match status" value="1"/>
</dbReference>
<accession>A0ABP0QNE6</accession>
<comment type="subcellular location">
    <subcellularLocation>
        <location evidence="1">Nucleus</location>
    </subcellularLocation>
</comment>
<comment type="caution">
    <text evidence="9">The sequence shown here is derived from an EMBL/GenBank/DDBJ whole genome shotgun (WGS) entry which is preliminary data.</text>
</comment>
<dbReference type="PROSITE" id="PS50106">
    <property type="entry name" value="PDZ"/>
    <property type="match status" value="1"/>
</dbReference>
<evidence type="ECO:0000313" key="9">
    <source>
        <dbReference type="EMBL" id="CAK9089514.1"/>
    </source>
</evidence>
<feature type="region of interest" description="Disordered" evidence="7">
    <location>
        <begin position="172"/>
        <end position="192"/>
    </location>
</feature>
<evidence type="ECO:0000256" key="6">
    <source>
        <dbReference type="ARBA" id="ARBA00023242"/>
    </source>
</evidence>
<dbReference type="InterPro" id="IPR005574">
    <property type="entry name" value="Rpb4/RPC9"/>
</dbReference>